<name>A0A0A6VQQ0_KOCRO</name>
<evidence type="ECO:0000256" key="8">
    <source>
        <dbReference type="SAM" id="Phobius"/>
    </source>
</evidence>
<protein>
    <submittedName>
        <fullName evidence="9">Membrane protein</fullName>
    </submittedName>
</protein>
<comment type="subcellular location">
    <subcellularLocation>
        <location evidence="1">Cell membrane</location>
        <topology evidence="1">Multi-pass membrane protein</topology>
    </subcellularLocation>
</comment>
<dbReference type="PANTHER" id="PTHR36838:SF3">
    <property type="entry name" value="TRANSPORTER AUXIN EFFLUX CARRIER EC FAMILY"/>
    <property type="match status" value="1"/>
</dbReference>
<sequence>MTGVFSGFFIVWAVILTGYAVGRRGVLGPQGQLVLSKFAFYVASPPLLFLTISEADIARILSAPLLVAAVSAVATTLVYAGIARWVLRRDAASTVMGAQAASQVNSANLGIPIAVFVLGDASQVVPVILFQLALNTPVYLTVMDTLTDGRRPSLGSVLGNVVTNPMIVGSGLGILFAVTGWRLPEVVHEPVELVAGASIPAMLMAFGISLVGASPLRRGAGPRRDVVLASTLKLLLHPALAFLFARFVLGLDGHLLYAVVVMAALPTAQNIYVAAVRYGRAEQLCRDTVLVTTVVAMLTMAVVALLLS</sequence>
<dbReference type="InterPro" id="IPR038770">
    <property type="entry name" value="Na+/solute_symporter_sf"/>
</dbReference>
<dbReference type="GO" id="GO:0055085">
    <property type="term" value="P:transmembrane transport"/>
    <property type="evidence" value="ECO:0007669"/>
    <property type="project" value="InterPro"/>
</dbReference>
<feature type="transmembrane region" description="Helical" evidence="8">
    <location>
        <begin position="288"/>
        <end position="307"/>
    </location>
</feature>
<comment type="similarity">
    <text evidence="2">Belongs to the auxin efflux carrier (TC 2.A.69) family.</text>
</comment>
<dbReference type="Gene3D" id="1.20.1530.20">
    <property type="match status" value="1"/>
</dbReference>
<dbReference type="OrthoDB" id="5405318at2"/>
<feature type="transmembrane region" description="Helical" evidence="8">
    <location>
        <begin position="6"/>
        <end position="22"/>
    </location>
</feature>
<dbReference type="GO" id="GO:0005886">
    <property type="term" value="C:plasma membrane"/>
    <property type="evidence" value="ECO:0007669"/>
    <property type="project" value="UniProtKB-SubCell"/>
</dbReference>
<evidence type="ECO:0000256" key="3">
    <source>
        <dbReference type="ARBA" id="ARBA00022448"/>
    </source>
</evidence>
<feature type="transmembrane region" description="Helical" evidence="8">
    <location>
        <begin position="255"/>
        <end position="276"/>
    </location>
</feature>
<dbReference type="Pfam" id="PF03547">
    <property type="entry name" value="Mem_trans"/>
    <property type="match status" value="1"/>
</dbReference>
<dbReference type="PANTHER" id="PTHR36838">
    <property type="entry name" value="AUXIN EFFLUX CARRIER FAMILY PROTEIN"/>
    <property type="match status" value="1"/>
</dbReference>
<dbReference type="AlphaFoldDB" id="A0A0A6VQQ0"/>
<proteinExistence type="inferred from homology"/>
<dbReference type="Proteomes" id="UP000030466">
    <property type="component" value="Unassembled WGS sequence"/>
</dbReference>
<keyword evidence="3" id="KW-0813">Transport</keyword>
<feature type="transmembrane region" description="Helical" evidence="8">
    <location>
        <begin position="193"/>
        <end position="214"/>
    </location>
</feature>
<keyword evidence="4" id="KW-1003">Cell membrane</keyword>
<keyword evidence="7 8" id="KW-0472">Membrane</keyword>
<feature type="transmembrane region" description="Helical" evidence="8">
    <location>
        <begin position="65"/>
        <end position="87"/>
    </location>
</feature>
<organism evidence="9 10">
    <name type="scientific">Kocuria rosea subsp. polaris</name>
    <dbReference type="NCBI Taxonomy" id="136273"/>
    <lineage>
        <taxon>Bacteria</taxon>
        <taxon>Bacillati</taxon>
        <taxon>Actinomycetota</taxon>
        <taxon>Actinomycetes</taxon>
        <taxon>Micrococcales</taxon>
        <taxon>Micrococcaceae</taxon>
        <taxon>Kocuria</taxon>
    </lineage>
</organism>
<evidence type="ECO:0000313" key="9">
    <source>
        <dbReference type="EMBL" id="KHD96956.1"/>
    </source>
</evidence>
<feature type="transmembrane region" description="Helical" evidence="8">
    <location>
        <begin position="157"/>
        <end position="181"/>
    </location>
</feature>
<keyword evidence="6 8" id="KW-1133">Transmembrane helix</keyword>
<dbReference type="InterPro" id="IPR004776">
    <property type="entry name" value="Mem_transp_PIN-like"/>
</dbReference>
<gene>
    <name evidence="9" type="ORF">GY22_12615</name>
</gene>
<evidence type="ECO:0000256" key="1">
    <source>
        <dbReference type="ARBA" id="ARBA00004651"/>
    </source>
</evidence>
<comment type="caution">
    <text evidence="9">The sequence shown here is derived from an EMBL/GenBank/DDBJ whole genome shotgun (WGS) entry which is preliminary data.</text>
</comment>
<evidence type="ECO:0000256" key="7">
    <source>
        <dbReference type="ARBA" id="ARBA00023136"/>
    </source>
</evidence>
<reference evidence="9 10" key="1">
    <citation type="journal article" date="2003" name="Int. J. Syst. Evol. Microbiol.">
        <title>Kocuria polaris sp. nov., an orange-pigmented psychrophilic bacterium isolated from an Antarctic cyanobacterial mat sample.</title>
        <authorList>
            <person name="Reddy G.S."/>
            <person name="Prakash J.S."/>
            <person name="Prabahar V."/>
            <person name="Matsumoto G.I."/>
            <person name="Stackebrandt E."/>
            <person name="Shivaji S."/>
        </authorList>
    </citation>
    <scope>NUCLEOTIDE SEQUENCE [LARGE SCALE GENOMIC DNA]</scope>
    <source>
        <strain evidence="9 10">CMS 76or</strain>
    </source>
</reference>
<accession>A0A0A6VQQ0</accession>
<dbReference type="RefSeq" id="WP_035928232.1">
    <property type="nucleotide sequence ID" value="NZ_JSUH01000011.1"/>
</dbReference>
<dbReference type="EMBL" id="JSUH01000011">
    <property type="protein sequence ID" value="KHD96956.1"/>
    <property type="molecule type" value="Genomic_DNA"/>
</dbReference>
<feature type="transmembrane region" description="Helical" evidence="8">
    <location>
        <begin position="226"/>
        <end position="249"/>
    </location>
</feature>
<keyword evidence="10" id="KW-1185">Reference proteome</keyword>
<evidence type="ECO:0000256" key="4">
    <source>
        <dbReference type="ARBA" id="ARBA00022475"/>
    </source>
</evidence>
<feature type="transmembrane region" description="Helical" evidence="8">
    <location>
        <begin position="34"/>
        <end position="53"/>
    </location>
</feature>
<keyword evidence="5 8" id="KW-0812">Transmembrane</keyword>
<evidence type="ECO:0000313" key="10">
    <source>
        <dbReference type="Proteomes" id="UP000030466"/>
    </source>
</evidence>
<evidence type="ECO:0000256" key="2">
    <source>
        <dbReference type="ARBA" id="ARBA00010145"/>
    </source>
</evidence>
<evidence type="ECO:0000256" key="5">
    <source>
        <dbReference type="ARBA" id="ARBA00022692"/>
    </source>
</evidence>
<evidence type="ECO:0000256" key="6">
    <source>
        <dbReference type="ARBA" id="ARBA00022989"/>
    </source>
</evidence>